<dbReference type="Pfam" id="PF25888">
    <property type="entry name" value="WHD_DnaB"/>
    <property type="match status" value="1"/>
</dbReference>
<feature type="compositionally biased region" description="Basic and acidic residues" evidence="2">
    <location>
        <begin position="415"/>
        <end position="449"/>
    </location>
</feature>
<evidence type="ECO:0000259" key="4">
    <source>
        <dbReference type="Pfam" id="PF25888"/>
    </source>
</evidence>
<feature type="region of interest" description="Disordered" evidence="2">
    <location>
        <begin position="397"/>
        <end position="456"/>
    </location>
</feature>
<dbReference type="RefSeq" id="WP_094252277.1">
    <property type="nucleotide sequence ID" value="NZ_JBHLXL010000001.1"/>
</dbReference>
<comment type="caution">
    <text evidence="5">The sequence shown here is derived from an EMBL/GenBank/DDBJ whole genome shotgun (WGS) entry which is preliminary data.</text>
</comment>
<dbReference type="InterPro" id="IPR006343">
    <property type="entry name" value="DnaB/C_C"/>
</dbReference>
<comment type="similarity">
    <text evidence="1">Belongs to the DnaB/DnaD family.</text>
</comment>
<evidence type="ECO:0000256" key="2">
    <source>
        <dbReference type="SAM" id="MobiDB-lite"/>
    </source>
</evidence>
<dbReference type="OrthoDB" id="2082007at2"/>
<dbReference type="Proteomes" id="UP000215059">
    <property type="component" value="Unassembled WGS sequence"/>
</dbReference>
<proteinExistence type="inferred from homology"/>
<sequence length="456" mass="52829">MNGHFKEVIPVDMYAVQVNGLLQEHDKKVMTLLYQPLVGAFAYSLYMTWWQEADGYKRSSHQHLMNITQFSLKDIWQARKKLEAIGLLKVFKKETEHAREFLYELQRPLNPHDFFTDGFLNIYLFNRLGHKKFMEIKQSFLMSKEETEGFEEITASFSDVFTSLHPSEMVAKSYSEISESSADHLLEGSHEHHELNLGSFSFDMDLLMADLSSIIMPKNEITPELREAILKIAYIYRMNPLEMSAQVQNAYHLHGKLTAENIRKEVQKWYRFEHQDGLPSLAMRTQPLPLKALHGKEPATEEEKTIKFFEEVSPYQMLELYSGTKPIEADLGIVVYLMVDQKLPSGVVNVLLDYVMRINDLNLAKGLVEKIASHWARKKIKTVPEAISLAKSEKKKYSEWQEKKTSAPSKGRRRMANDSKRLPDWLNDEQKSSAEKAGQPEEHENKKWLSELLKGL</sequence>
<evidence type="ECO:0000313" key="5">
    <source>
        <dbReference type="EMBL" id="OYD58163.1"/>
    </source>
</evidence>
<organism evidence="5 6">
    <name type="scientific">Fictibacillus aquaticus</name>
    <dbReference type="NCBI Taxonomy" id="2021314"/>
    <lineage>
        <taxon>Bacteria</taxon>
        <taxon>Bacillati</taxon>
        <taxon>Bacillota</taxon>
        <taxon>Bacilli</taxon>
        <taxon>Bacillales</taxon>
        <taxon>Fictibacillaceae</taxon>
        <taxon>Fictibacillus</taxon>
    </lineage>
</organism>
<keyword evidence="6" id="KW-1185">Reference proteome</keyword>
<evidence type="ECO:0000313" key="6">
    <source>
        <dbReference type="Proteomes" id="UP000215059"/>
    </source>
</evidence>
<dbReference type="EMBL" id="NOII01000002">
    <property type="protein sequence ID" value="OYD58163.1"/>
    <property type="molecule type" value="Genomic_DNA"/>
</dbReference>
<gene>
    <name evidence="5" type="ORF">CGZ90_09790</name>
</gene>
<name>A0A235FB08_9BACL</name>
<feature type="domain" description="DnaB/C C-terminal" evidence="3">
    <location>
        <begin position="334"/>
        <end position="387"/>
    </location>
</feature>
<dbReference type="Pfam" id="PF07261">
    <property type="entry name" value="DnaB_2"/>
    <property type="match status" value="1"/>
</dbReference>
<evidence type="ECO:0000256" key="1">
    <source>
        <dbReference type="ARBA" id="ARBA00093462"/>
    </source>
</evidence>
<feature type="domain" description="Replicative helicase loading/DNA remodeling protein DnaB N-terminal winged helix" evidence="4">
    <location>
        <begin position="11"/>
        <end position="201"/>
    </location>
</feature>
<reference evidence="5 6" key="1">
    <citation type="submission" date="2017-07" db="EMBL/GenBank/DDBJ databases">
        <title>Fictibacillus sp. nov. GDSW-R2A3 Genome sequencing and assembly.</title>
        <authorList>
            <person name="Mayilraj S."/>
        </authorList>
    </citation>
    <scope>NUCLEOTIDE SEQUENCE [LARGE SCALE GENOMIC DNA]</scope>
    <source>
        <strain evidence="5 6">GDSW-R2A3</strain>
    </source>
</reference>
<dbReference type="AlphaFoldDB" id="A0A235FB08"/>
<accession>A0A235FB08</accession>
<evidence type="ECO:0000259" key="3">
    <source>
        <dbReference type="Pfam" id="PF07261"/>
    </source>
</evidence>
<dbReference type="InterPro" id="IPR058660">
    <property type="entry name" value="WHD_DnaB"/>
</dbReference>
<protein>
    <submittedName>
        <fullName evidence="5">Uncharacterized protein</fullName>
    </submittedName>
</protein>